<evidence type="ECO:0000313" key="2">
    <source>
        <dbReference type="Proteomes" id="UP000229449"/>
    </source>
</evidence>
<accession>A0A2M7R8Y1</accession>
<name>A0A2M7R8Y1_9BACT</name>
<protein>
    <submittedName>
        <fullName evidence="1">Uncharacterized protein</fullName>
    </submittedName>
</protein>
<gene>
    <name evidence="1" type="ORF">COY69_02780</name>
</gene>
<sequence length="92" mass="10851">MVIDDKRYTIQHAVTMFEARVNQTSFFEKESCLSSVSVFEPSGKLVTFEERYIAFMTFERAIDVLRREAMRGKISWEDFLGILDQMWTLGLR</sequence>
<proteinExistence type="predicted"/>
<comment type="caution">
    <text evidence="1">The sequence shown here is derived from an EMBL/GenBank/DDBJ whole genome shotgun (WGS) entry which is preliminary data.</text>
</comment>
<organism evidence="1 2">
    <name type="scientific">Candidatus Magasanikbacteria bacterium CG_4_10_14_0_8_um_filter_32_14</name>
    <dbReference type="NCBI Taxonomy" id="1974640"/>
    <lineage>
        <taxon>Bacteria</taxon>
        <taxon>Candidatus Magasanikiibacteriota</taxon>
    </lineage>
</organism>
<dbReference type="EMBL" id="PFMA01000071">
    <property type="protein sequence ID" value="PIY93215.1"/>
    <property type="molecule type" value="Genomic_DNA"/>
</dbReference>
<reference evidence="2" key="1">
    <citation type="submission" date="2017-09" db="EMBL/GenBank/DDBJ databases">
        <title>Depth-based differentiation of microbial function through sediment-hosted aquifers and enrichment of novel symbionts in the deep terrestrial subsurface.</title>
        <authorList>
            <person name="Probst A.J."/>
            <person name="Ladd B."/>
            <person name="Jarett J.K."/>
            <person name="Geller-Mcgrath D.E."/>
            <person name="Sieber C.M.K."/>
            <person name="Emerson J.B."/>
            <person name="Anantharaman K."/>
            <person name="Thomas B.C."/>
            <person name="Malmstrom R."/>
            <person name="Stieglmeier M."/>
            <person name="Klingl A."/>
            <person name="Woyke T."/>
            <person name="Ryan C.M."/>
            <person name="Banfield J.F."/>
        </authorList>
    </citation>
    <scope>NUCLEOTIDE SEQUENCE [LARGE SCALE GENOMIC DNA]</scope>
</reference>
<dbReference type="Proteomes" id="UP000229449">
    <property type="component" value="Unassembled WGS sequence"/>
</dbReference>
<dbReference type="AlphaFoldDB" id="A0A2M7R8Y1"/>
<evidence type="ECO:0000313" key="1">
    <source>
        <dbReference type="EMBL" id="PIY93215.1"/>
    </source>
</evidence>